<evidence type="ECO:0000313" key="3">
    <source>
        <dbReference type="Proteomes" id="UP000079169"/>
    </source>
</evidence>
<keyword evidence="1" id="KW-0175">Coiled coil</keyword>
<organism evidence="3 4">
    <name type="scientific">Diaphorina citri</name>
    <name type="common">Asian citrus psyllid</name>
    <dbReference type="NCBI Taxonomy" id="121845"/>
    <lineage>
        <taxon>Eukaryota</taxon>
        <taxon>Metazoa</taxon>
        <taxon>Ecdysozoa</taxon>
        <taxon>Arthropoda</taxon>
        <taxon>Hexapoda</taxon>
        <taxon>Insecta</taxon>
        <taxon>Pterygota</taxon>
        <taxon>Neoptera</taxon>
        <taxon>Paraneoptera</taxon>
        <taxon>Hemiptera</taxon>
        <taxon>Sternorrhyncha</taxon>
        <taxon>Psylloidea</taxon>
        <taxon>Psyllidae</taxon>
        <taxon>Diaphorininae</taxon>
        <taxon>Diaphorina</taxon>
    </lineage>
</organism>
<dbReference type="PaxDb" id="121845-A0A3Q0JG56"/>
<dbReference type="RefSeq" id="XP_026687432.1">
    <property type="nucleotide sequence ID" value="XM_026831631.1"/>
</dbReference>
<gene>
    <name evidence="4" type="primary">LOC113472068</name>
</gene>
<dbReference type="AlphaFoldDB" id="A0A3Q0JG56"/>
<proteinExistence type="predicted"/>
<dbReference type="GeneID" id="113472068"/>
<protein>
    <submittedName>
        <fullName evidence="4">Uncharacterized protein LOC113472068</fullName>
    </submittedName>
</protein>
<evidence type="ECO:0000256" key="2">
    <source>
        <dbReference type="SAM" id="MobiDB-lite"/>
    </source>
</evidence>
<sequence length="320" mass="36246">MTLPDFENNFPTFPDYEYKPRTTTSSAQTGQHSTTFNMEAISEMMAKFMKPEYMQGFLTTPHSTRNIDYLHRVGATTSSAQTGQHSTTFNMEAISEMMAKFMKPEYMQGFLTTPHSTRNIDYLHRARTYATTMPPLSNLHEALGNVREYLRKMASTLMSGQDMTDSDEDPTTGTIVTEAPKTEAAKDTTRGVVIEEITTQKLKEIIKKDLKECDEELKKLKDMEKELSTDKLWTTTYSRDGTDRKDTTEQLKITRTDAEAKVFTGDGGKTGIVEKDQFTRSQTGSSDGVFANGEKKFANKTTEDGICRRTRTTLKKRINK</sequence>
<evidence type="ECO:0000256" key="1">
    <source>
        <dbReference type="SAM" id="Coils"/>
    </source>
</evidence>
<feature type="region of interest" description="Disordered" evidence="2">
    <location>
        <begin position="1"/>
        <end position="33"/>
    </location>
</feature>
<accession>A0A3Q0JG56</accession>
<evidence type="ECO:0000313" key="4">
    <source>
        <dbReference type="RefSeq" id="XP_026687432.1"/>
    </source>
</evidence>
<dbReference type="Proteomes" id="UP000079169">
    <property type="component" value="Unplaced"/>
</dbReference>
<dbReference type="KEGG" id="dci:113472068"/>
<feature type="compositionally biased region" description="Polar residues" evidence="2">
    <location>
        <begin position="21"/>
        <end position="33"/>
    </location>
</feature>
<feature type="coiled-coil region" evidence="1">
    <location>
        <begin position="203"/>
        <end position="230"/>
    </location>
</feature>
<name>A0A3Q0JG56_DIACI</name>
<reference evidence="4" key="1">
    <citation type="submission" date="2025-08" db="UniProtKB">
        <authorList>
            <consortium name="RefSeq"/>
        </authorList>
    </citation>
    <scope>IDENTIFICATION</scope>
</reference>
<keyword evidence="3" id="KW-1185">Reference proteome</keyword>